<dbReference type="EMBL" id="JBJJXI010000066">
    <property type="protein sequence ID" value="KAL3397262.1"/>
    <property type="molecule type" value="Genomic_DNA"/>
</dbReference>
<keyword evidence="1" id="KW-0863">Zinc-finger</keyword>
<dbReference type="GO" id="GO:0008270">
    <property type="term" value="F:zinc ion binding"/>
    <property type="evidence" value="ECO:0007669"/>
    <property type="project" value="UniProtKB-KW"/>
</dbReference>
<dbReference type="AlphaFoldDB" id="A0ABD2WWC8"/>
<gene>
    <name evidence="4" type="ORF">TKK_008834</name>
</gene>
<feature type="compositionally biased region" description="Basic and acidic residues" evidence="2">
    <location>
        <begin position="39"/>
        <end position="49"/>
    </location>
</feature>
<evidence type="ECO:0000313" key="5">
    <source>
        <dbReference type="Proteomes" id="UP001627154"/>
    </source>
</evidence>
<feature type="domain" description="C2H2-type" evidence="3">
    <location>
        <begin position="122"/>
        <end position="145"/>
    </location>
</feature>
<feature type="compositionally biased region" description="Basic and acidic residues" evidence="2">
    <location>
        <begin position="93"/>
        <end position="104"/>
    </location>
</feature>
<dbReference type="InterPro" id="IPR013087">
    <property type="entry name" value="Znf_C2H2_type"/>
</dbReference>
<proteinExistence type="predicted"/>
<name>A0ABD2WWC8_9HYME</name>
<evidence type="ECO:0000256" key="1">
    <source>
        <dbReference type="PROSITE-ProRule" id="PRU00042"/>
    </source>
</evidence>
<organism evidence="4 5">
    <name type="scientific">Trichogramma kaykai</name>
    <dbReference type="NCBI Taxonomy" id="54128"/>
    <lineage>
        <taxon>Eukaryota</taxon>
        <taxon>Metazoa</taxon>
        <taxon>Ecdysozoa</taxon>
        <taxon>Arthropoda</taxon>
        <taxon>Hexapoda</taxon>
        <taxon>Insecta</taxon>
        <taxon>Pterygota</taxon>
        <taxon>Neoptera</taxon>
        <taxon>Endopterygota</taxon>
        <taxon>Hymenoptera</taxon>
        <taxon>Apocrita</taxon>
        <taxon>Proctotrupomorpha</taxon>
        <taxon>Chalcidoidea</taxon>
        <taxon>Trichogrammatidae</taxon>
        <taxon>Trichogramma</taxon>
    </lineage>
</organism>
<keyword evidence="1" id="KW-0479">Metal-binding</keyword>
<protein>
    <recommendedName>
        <fullName evidence="3">C2H2-type domain-containing protein</fullName>
    </recommendedName>
</protein>
<feature type="compositionally biased region" description="Acidic residues" evidence="2">
    <location>
        <begin position="18"/>
        <end position="27"/>
    </location>
</feature>
<keyword evidence="5" id="KW-1185">Reference proteome</keyword>
<reference evidence="4 5" key="1">
    <citation type="journal article" date="2024" name="bioRxiv">
        <title>A reference genome for Trichogramma kaykai: A tiny desert-dwelling parasitoid wasp with competing sex-ratio distorters.</title>
        <authorList>
            <person name="Culotta J."/>
            <person name="Lindsey A.R."/>
        </authorList>
    </citation>
    <scope>NUCLEOTIDE SEQUENCE [LARGE SCALE GENOMIC DNA]</scope>
    <source>
        <strain evidence="4 5">KSX58</strain>
    </source>
</reference>
<comment type="caution">
    <text evidence="4">The sequence shown here is derived from an EMBL/GenBank/DDBJ whole genome shotgun (WGS) entry which is preliminary data.</text>
</comment>
<evidence type="ECO:0000313" key="4">
    <source>
        <dbReference type="EMBL" id="KAL3397262.1"/>
    </source>
</evidence>
<accession>A0ABD2WWC8</accession>
<feature type="compositionally biased region" description="Basic and acidic residues" evidence="2">
    <location>
        <begin position="1"/>
        <end position="17"/>
    </location>
</feature>
<feature type="region of interest" description="Disordered" evidence="2">
    <location>
        <begin position="91"/>
        <end position="112"/>
    </location>
</feature>
<evidence type="ECO:0000256" key="2">
    <source>
        <dbReference type="SAM" id="MobiDB-lite"/>
    </source>
</evidence>
<evidence type="ECO:0000259" key="3">
    <source>
        <dbReference type="PROSITE" id="PS50157"/>
    </source>
</evidence>
<keyword evidence="1" id="KW-0862">Zinc</keyword>
<dbReference type="PROSITE" id="PS50157">
    <property type="entry name" value="ZINC_FINGER_C2H2_2"/>
    <property type="match status" value="1"/>
</dbReference>
<dbReference type="PROSITE" id="PS00028">
    <property type="entry name" value="ZINC_FINGER_C2H2_1"/>
    <property type="match status" value="1"/>
</dbReference>
<feature type="region of interest" description="Disordered" evidence="2">
    <location>
        <begin position="1"/>
        <end position="49"/>
    </location>
</feature>
<sequence length="301" mass="35127">MEISDKTDPVIIKREPLEEGELTEDSEQGAPFSVVIKSEPLEPAERPKDSGQFTCWPDLVHKVKVENEHSSSIGNRLRSIVGWVKPSQKRKFRDYSDNERDRSRDRSKRFCHRPYKKSEEKFKCKNCSKAFKTAYQVRQHDRDKHGIIQEIVNNDLNGSKQINEKQWKQKLQLRVQQKLNLDANNNNSENIKNDSNSGFLTKLRQFVNDTDTAKKNLGCSACYHNLALNNRIRHFVDSSTSTEPLTLCQRFLEDFQMQCTDNHRSTHEILSCEVCRNMAELKEHIKDNIAFVELFISWLLN</sequence>
<dbReference type="Proteomes" id="UP001627154">
    <property type="component" value="Unassembled WGS sequence"/>
</dbReference>